<feature type="region of interest" description="Disordered" evidence="1">
    <location>
        <begin position="57"/>
        <end position="84"/>
    </location>
</feature>
<feature type="non-terminal residue" evidence="2">
    <location>
        <position position="84"/>
    </location>
</feature>
<reference evidence="2" key="1">
    <citation type="submission" date="2020-02" db="EMBL/GenBank/DDBJ databases">
        <authorList>
            <person name="Meier V. D."/>
        </authorList>
    </citation>
    <scope>NUCLEOTIDE SEQUENCE</scope>
    <source>
        <strain evidence="2">AVDCRST_MAG42</strain>
    </source>
</reference>
<proteinExistence type="predicted"/>
<feature type="non-terminal residue" evidence="2">
    <location>
        <position position="1"/>
    </location>
</feature>
<dbReference type="EMBL" id="CADCTA010000006">
    <property type="protein sequence ID" value="CAA9212657.1"/>
    <property type="molecule type" value="Genomic_DNA"/>
</dbReference>
<dbReference type="AlphaFoldDB" id="A0A6J4H1R7"/>
<evidence type="ECO:0000313" key="2">
    <source>
        <dbReference type="EMBL" id="CAA9212657.1"/>
    </source>
</evidence>
<name>A0A6J4H1R7_9BACT</name>
<organism evidence="2">
    <name type="scientific">uncultured Chthoniobacterales bacterium</name>
    <dbReference type="NCBI Taxonomy" id="1836801"/>
    <lineage>
        <taxon>Bacteria</taxon>
        <taxon>Pseudomonadati</taxon>
        <taxon>Verrucomicrobiota</taxon>
        <taxon>Spartobacteria</taxon>
        <taxon>Chthoniobacterales</taxon>
        <taxon>environmental samples</taxon>
    </lineage>
</organism>
<feature type="compositionally biased region" description="Basic and acidic residues" evidence="1">
    <location>
        <begin position="69"/>
        <end position="84"/>
    </location>
</feature>
<gene>
    <name evidence="2" type="ORF">AVDCRST_MAG42-41</name>
</gene>
<protein>
    <submittedName>
        <fullName evidence="2">Uncharacterized protein</fullName>
    </submittedName>
</protein>
<evidence type="ECO:0000256" key="1">
    <source>
        <dbReference type="SAM" id="MobiDB-lite"/>
    </source>
</evidence>
<feature type="compositionally biased region" description="Basic residues" evidence="1">
    <location>
        <begin position="57"/>
        <end position="68"/>
    </location>
</feature>
<sequence length="84" mass="10502">GNPLDVNYRPHRWGHREVDHAGQRPGRVHHHHYPWYRRRISRRVPRARNGLVRRRRRGWLHRVRHRRDHSADHLSDDRRPQQDL</sequence>
<accession>A0A6J4H1R7</accession>